<proteinExistence type="predicted"/>
<reference evidence="2" key="1">
    <citation type="submission" date="2023-10" db="EMBL/GenBank/DDBJ databases">
        <authorList>
            <person name="Domelevo Entfellner J.-B."/>
        </authorList>
    </citation>
    <scope>NUCLEOTIDE SEQUENCE</scope>
</reference>
<keyword evidence="3" id="KW-1185">Reference proteome</keyword>
<evidence type="ECO:0000256" key="1">
    <source>
        <dbReference type="SAM" id="MobiDB-lite"/>
    </source>
</evidence>
<protein>
    <submittedName>
        <fullName evidence="2">Uncharacterized protein</fullName>
    </submittedName>
</protein>
<dbReference type="Proteomes" id="UP001189624">
    <property type="component" value="Chromosome 5"/>
</dbReference>
<dbReference type="EMBL" id="OY731402">
    <property type="protein sequence ID" value="CAJ1958438.1"/>
    <property type="molecule type" value="Genomic_DNA"/>
</dbReference>
<evidence type="ECO:0000313" key="3">
    <source>
        <dbReference type="Proteomes" id="UP001189624"/>
    </source>
</evidence>
<gene>
    <name evidence="2" type="ORF">AYBTSS11_LOCUS17743</name>
</gene>
<sequence>MVSRSLSSQQQLSSNLSSISISTFNSHLRYFCSDHPKPKLQDSNHETQVKPPKPWPILSIPNHGRTRWSLLRPPHFPKRLVLVTLRLIKDPSKALRFFKWAQQKGFPHTARVLLHHATNSRVARGTSTLPETCYFPSRKSPTEPLSLRIGSSIPSSKLRRSSGSLKSP</sequence>
<evidence type="ECO:0000313" key="2">
    <source>
        <dbReference type="EMBL" id="CAJ1958438.1"/>
    </source>
</evidence>
<name>A0AA86TAX0_9FABA</name>
<dbReference type="Gramene" id="rna-AYBTSS11_LOCUS17743">
    <property type="protein sequence ID" value="CAJ1958438.1"/>
    <property type="gene ID" value="gene-AYBTSS11_LOCUS17743"/>
</dbReference>
<accession>A0AA86TAX0</accession>
<feature type="region of interest" description="Disordered" evidence="1">
    <location>
        <begin position="35"/>
        <end position="54"/>
    </location>
</feature>
<feature type="compositionally biased region" description="Low complexity" evidence="1">
    <location>
        <begin position="150"/>
        <end position="168"/>
    </location>
</feature>
<feature type="region of interest" description="Disordered" evidence="1">
    <location>
        <begin position="137"/>
        <end position="168"/>
    </location>
</feature>
<organism evidence="2 3">
    <name type="scientific">Sphenostylis stenocarpa</name>
    <dbReference type="NCBI Taxonomy" id="92480"/>
    <lineage>
        <taxon>Eukaryota</taxon>
        <taxon>Viridiplantae</taxon>
        <taxon>Streptophyta</taxon>
        <taxon>Embryophyta</taxon>
        <taxon>Tracheophyta</taxon>
        <taxon>Spermatophyta</taxon>
        <taxon>Magnoliopsida</taxon>
        <taxon>eudicotyledons</taxon>
        <taxon>Gunneridae</taxon>
        <taxon>Pentapetalae</taxon>
        <taxon>rosids</taxon>
        <taxon>fabids</taxon>
        <taxon>Fabales</taxon>
        <taxon>Fabaceae</taxon>
        <taxon>Papilionoideae</taxon>
        <taxon>50 kb inversion clade</taxon>
        <taxon>NPAAA clade</taxon>
        <taxon>indigoferoid/millettioid clade</taxon>
        <taxon>Phaseoleae</taxon>
        <taxon>Sphenostylis</taxon>
    </lineage>
</organism>
<feature type="compositionally biased region" description="Basic and acidic residues" evidence="1">
    <location>
        <begin position="35"/>
        <end position="48"/>
    </location>
</feature>
<dbReference type="AlphaFoldDB" id="A0AA86TAX0"/>